<accession>A0AAW2XDS6</accession>
<dbReference type="AlphaFoldDB" id="A0AAW2XDS6"/>
<proteinExistence type="predicted"/>
<dbReference type="EMBL" id="JACGWN010000004">
    <property type="protein sequence ID" value="KAL0451790.1"/>
    <property type="molecule type" value="Genomic_DNA"/>
</dbReference>
<reference evidence="1" key="1">
    <citation type="submission" date="2020-06" db="EMBL/GenBank/DDBJ databases">
        <authorList>
            <person name="Li T."/>
            <person name="Hu X."/>
            <person name="Zhang T."/>
            <person name="Song X."/>
            <person name="Zhang H."/>
            <person name="Dai N."/>
            <person name="Sheng W."/>
            <person name="Hou X."/>
            <person name="Wei L."/>
        </authorList>
    </citation>
    <scope>NUCLEOTIDE SEQUENCE</scope>
    <source>
        <strain evidence="1">KEN1</strain>
        <tissue evidence="1">Leaf</tissue>
    </source>
</reference>
<comment type="caution">
    <text evidence="1">The sequence shown here is derived from an EMBL/GenBank/DDBJ whole genome shotgun (WGS) entry which is preliminary data.</text>
</comment>
<dbReference type="Gene3D" id="3.30.70.330">
    <property type="match status" value="1"/>
</dbReference>
<protein>
    <submittedName>
        <fullName evidence="1">Nuclear speckle RNA-binding protein A</fullName>
    </submittedName>
</protein>
<dbReference type="InterPro" id="IPR012677">
    <property type="entry name" value="Nucleotide-bd_a/b_plait_sf"/>
</dbReference>
<gene>
    <name evidence="1" type="ORF">Slati_1157100</name>
</gene>
<feature type="non-terminal residue" evidence="1">
    <location>
        <position position="1"/>
    </location>
</feature>
<reference evidence="1" key="2">
    <citation type="journal article" date="2024" name="Plant">
        <title>Genomic evolution and insights into agronomic trait innovations of Sesamum species.</title>
        <authorList>
            <person name="Miao H."/>
            <person name="Wang L."/>
            <person name="Qu L."/>
            <person name="Liu H."/>
            <person name="Sun Y."/>
            <person name="Le M."/>
            <person name="Wang Q."/>
            <person name="Wei S."/>
            <person name="Zheng Y."/>
            <person name="Lin W."/>
            <person name="Duan Y."/>
            <person name="Cao H."/>
            <person name="Xiong S."/>
            <person name="Wang X."/>
            <person name="Wei L."/>
            <person name="Li C."/>
            <person name="Ma Q."/>
            <person name="Ju M."/>
            <person name="Zhao R."/>
            <person name="Li G."/>
            <person name="Mu C."/>
            <person name="Tian Q."/>
            <person name="Mei H."/>
            <person name="Zhang T."/>
            <person name="Gao T."/>
            <person name="Zhang H."/>
        </authorList>
    </citation>
    <scope>NUCLEOTIDE SEQUENCE</scope>
    <source>
        <strain evidence="1">KEN1</strain>
    </source>
</reference>
<name>A0AAW2XDS6_9LAMI</name>
<sequence>SSFVLRRCRAIITFQHTMLVITREDPITTWSLRCRMMLLGLATMLTMMEGDTLSTCNMILVIIHVRTIGTGTMHGHRMTITFRVGVLLLLPEQEGGGPTFHCLLMPAAHCMLKVCQPTPHRGKWPPGGLPIILCFVDFLTSGHAARAMDVLQGYQVDIDDSQSGYLRLEFSRSPEGRRPGFGDGVNH</sequence>
<evidence type="ECO:0000313" key="1">
    <source>
        <dbReference type="EMBL" id="KAL0451790.1"/>
    </source>
</evidence>
<organism evidence="1">
    <name type="scientific">Sesamum latifolium</name>
    <dbReference type="NCBI Taxonomy" id="2727402"/>
    <lineage>
        <taxon>Eukaryota</taxon>
        <taxon>Viridiplantae</taxon>
        <taxon>Streptophyta</taxon>
        <taxon>Embryophyta</taxon>
        <taxon>Tracheophyta</taxon>
        <taxon>Spermatophyta</taxon>
        <taxon>Magnoliopsida</taxon>
        <taxon>eudicotyledons</taxon>
        <taxon>Gunneridae</taxon>
        <taxon>Pentapetalae</taxon>
        <taxon>asterids</taxon>
        <taxon>lamiids</taxon>
        <taxon>Lamiales</taxon>
        <taxon>Pedaliaceae</taxon>
        <taxon>Sesamum</taxon>
    </lineage>
</organism>